<dbReference type="SUPFAM" id="SSF53448">
    <property type="entry name" value="Nucleotide-diphospho-sugar transferases"/>
    <property type="match status" value="1"/>
</dbReference>
<gene>
    <name evidence="1" type="ORF">LCGC14_2709730</name>
</gene>
<dbReference type="AlphaFoldDB" id="A0A0F9BMB0"/>
<evidence type="ECO:0000313" key="1">
    <source>
        <dbReference type="EMBL" id="KKK91759.1"/>
    </source>
</evidence>
<organism evidence="1">
    <name type="scientific">marine sediment metagenome</name>
    <dbReference type="NCBI Taxonomy" id="412755"/>
    <lineage>
        <taxon>unclassified sequences</taxon>
        <taxon>metagenomes</taxon>
        <taxon>ecological metagenomes</taxon>
    </lineage>
</organism>
<reference evidence="1" key="1">
    <citation type="journal article" date="2015" name="Nature">
        <title>Complex archaea that bridge the gap between prokaryotes and eukaryotes.</title>
        <authorList>
            <person name="Spang A."/>
            <person name="Saw J.H."/>
            <person name="Jorgensen S.L."/>
            <person name="Zaremba-Niedzwiedzka K."/>
            <person name="Martijn J."/>
            <person name="Lind A.E."/>
            <person name="van Eijk R."/>
            <person name="Schleper C."/>
            <person name="Guy L."/>
            <person name="Ettema T.J."/>
        </authorList>
    </citation>
    <scope>NUCLEOTIDE SEQUENCE</scope>
</reference>
<protein>
    <recommendedName>
        <fullName evidence="2">Nucleotidyl transferase domain-containing protein</fullName>
    </recommendedName>
</protein>
<dbReference type="InterPro" id="IPR029044">
    <property type="entry name" value="Nucleotide-diphossugar_trans"/>
</dbReference>
<sequence>MTEGSPQSILLAKNLINNDDELIIDLGDQYLDLNEFLEFIEKNKGDFDGLIPSFEAYYWNQGYMIIEENGLIERVSEKDKIPISTHSTACISYFNKGRDFVKYAEQMILKKRVAANGIYLPSLVYNEMIEDGKKIITYPCELIVNLGKIEGANVFEQINRPLKWKKK</sequence>
<evidence type="ECO:0008006" key="2">
    <source>
        <dbReference type="Google" id="ProtNLM"/>
    </source>
</evidence>
<dbReference type="Gene3D" id="3.90.550.10">
    <property type="entry name" value="Spore Coat Polysaccharide Biosynthesis Protein SpsA, Chain A"/>
    <property type="match status" value="1"/>
</dbReference>
<dbReference type="EMBL" id="LAZR01048510">
    <property type="protein sequence ID" value="KKK91759.1"/>
    <property type="molecule type" value="Genomic_DNA"/>
</dbReference>
<accession>A0A0F9BMB0</accession>
<comment type="caution">
    <text evidence="1">The sequence shown here is derived from an EMBL/GenBank/DDBJ whole genome shotgun (WGS) entry which is preliminary data.</text>
</comment>
<proteinExistence type="predicted"/>
<name>A0A0F9BMB0_9ZZZZ</name>